<keyword evidence="1" id="KW-1185">Reference proteome</keyword>
<dbReference type="Proteomes" id="UP000887566">
    <property type="component" value="Unplaced"/>
</dbReference>
<name>A0A914UX72_9BILA</name>
<sequence>MVAHQLALMQPSLQACICLQYAALRSRNFHLIRSADRALQLIFAVDVNLLRQFADYVDVVMRQSEAMSSSSMGEADFLAGFDGSSPVDAHTLHLMMQTPPPH</sequence>
<organism evidence="1 2">
    <name type="scientific">Plectus sambesii</name>
    <dbReference type="NCBI Taxonomy" id="2011161"/>
    <lineage>
        <taxon>Eukaryota</taxon>
        <taxon>Metazoa</taxon>
        <taxon>Ecdysozoa</taxon>
        <taxon>Nematoda</taxon>
        <taxon>Chromadorea</taxon>
        <taxon>Plectida</taxon>
        <taxon>Plectina</taxon>
        <taxon>Plectoidea</taxon>
        <taxon>Plectidae</taxon>
        <taxon>Plectus</taxon>
    </lineage>
</organism>
<evidence type="ECO:0000313" key="2">
    <source>
        <dbReference type="WBParaSite" id="PSAMB.scaffold12874size2540.g35140.t1"/>
    </source>
</evidence>
<evidence type="ECO:0000313" key="1">
    <source>
        <dbReference type="Proteomes" id="UP000887566"/>
    </source>
</evidence>
<protein>
    <submittedName>
        <fullName evidence="2">Uncharacterized protein</fullName>
    </submittedName>
</protein>
<accession>A0A914UX72</accession>
<dbReference type="WBParaSite" id="PSAMB.scaffold12874size2540.g35140.t1">
    <property type="protein sequence ID" value="PSAMB.scaffold12874size2540.g35140.t1"/>
    <property type="gene ID" value="PSAMB.scaffold12874size2540.g35140"/>
</dbReference>
<reference evidence="2" key="1">
    <citation type="submission" date="2022-11" db="UniProtKB">
        <authorList>
            <consortium name="WormBaseParasite"/>
        </authorList>
    </citation>
    <scope>IDENTIFICATION</scope>
</reference>
<dbReference type="AlphaFoldDB" id="A0A914UX72"/>
<proteinExistence type="predicted"/>